<evidence type="ECO:0000313" key="2">
    <source>
        <dbReference type="Proteomes" id="UP001305414"/>
    </source>
</evidence>
<reference evidence="1 2" key="1">
    <citation type="submission" date="2023-10" db="EMBL/GenBank/DDBJ databases">
        <title>Draft genome sequence of Xylaria bambusicola isolate GMP-LS, the root and basal stem rot pathogen of sugarcane in Indonesia.</title>
        <authorList>
            <person name="Selvaraj P."/>
            <person name="Muralishankar V."/>
            <person name="Muruganantham S."/>
            <person name="Sp S."/>
            <person name="Haryani S."/>
            <person name="Lau K.J.X."/>
            <person name="Naqvi N.I."/>
        </authorList>
    </citation>
    <scope>NUCLEOTIDE SEQUENCE [LARGE SCALE GENOMIC DNA]</scope>
    <source>
        <strain evidence="1">GMP-LS</strain>
    </source>
</reference>
<keyword evidence="2" id="KW-1185">Reference proteome</keyword>
<accession>A0AAN7URM9</accession>
<name>A0AAN7URM9_9PEZI</name>
<dbReference type="AlphaFoldDB" id="A0AAN7URM9"/>
<sequence>MSLSGRSLAMLLEAVVAKLSYLKVLFDAEERVLDGGKECNYELRDLEVKPIHHSELGEEQLCTELKEALRSLVHPHLDILFMPRFNEQRMTTHQCDVYQEIMARLPMKERQDTIWERLAPRCLGGFGDTDHRSMEQLVEMIPRHYVTVPTLEKLLEQAKHCSILAAATGESASEAEDHPPEHRYDRDEYEARRVAMIYRDPRLPVWIGGEEGWRYPQLD</sequence>
<comment type="caution">
    <text evidence="1">The sequence shown here is derived from an EMBL/GenBank/DDBJ whole genome shotgun (WGS) entry which is preliminary data.</text>
</comment>
<proteinExistence type="predicted"/>
<protein>
    <submittedName>
        <fullName evidence="1">Uncharacterized protein</fullName>
    </submittedName>
</protein>
<gene>
    <name evidence="1" type="ORF">RRF57_007202</name>
</gene>
<organism evidence="1 2">
    <name type="scientific">Xylaria bambusicola</name>
    <dbReference type="NCBI Taxonomy" id="326684"/>
    <lineage>
        <taxon>Eukaryota</taxon>
        <taxon>Fungi</taxon>
        <taxon>Dikarya</taxon>
        <taxon>Ascomycota</taxon>
        <taxon>Pezizomycotina</taxon>
        <taxon>Sordariomycetes</taxon>
        <taxon>Xylariomycetidae</taxon>
        <taxon>Xylariales</taxon>
        <taxon>Xylariaceae</taxon>
        <taxon>Xylaria</taxon>
    </lineage>
</organism>
<evidence type="ECO:0000313" key="1">
    <source>
        <dbReference type="EMBL" id="KAK5631488.1"/>
    </source>
</evidence>
<dbReference type="Proteomes" id="UP001305414">
    <property type="component" value="Unassembled WGS sequence"/>
</dbReference>
<dbReference type="EMBL" id="JAWHQM010000019">
    <property type="protein sequence ID" value="KAK5631488.1"/>
    <property type="molecule type" value="Genomic_DNA"/>
</dbReference>